<accession>A0ABX9IQT2</accession>
<comment type="caution">
    <text evidence="2">The sequence shown here is derived from an EMBL/GenBank/DDBJ whole genome shotgun (WGS) entry which is preliminary data.</text>
</comment>
<dbReference type="Proteomes" id="UP000256491">
    <property type="component" value="Unassembled WGS sequence"/>
</dbReference>
<evidence type="ECO:0000313" key="2">
    <source>
        <dbReference type="EMBL" id="REC77842.1"/>
    </source>
</evidence>
<keyword evidence="3" id="KW-1185">Reference proteome</keyword>
<name>A0ABX9IQT2_9FLAO</name>
<evidence type="ECO:0000256" key="1">
    <source>
        <dbReference type="SAM" id="SignalP"/>
    </source>
</evidence>
<feature type="chain" id="PRO_5046327656" description="TonB-dependent receptor" evidence="1">
    <location>
        <begin position="19"/>
        <end position="62"/>
    </location>
</feature>
<keyword evidence="1" id="KW-0732">Signal</keyword>
<organism evidence="2 3">
    <name type="scientific">Chryseobacterium rhizosphaerae</name>
    <dbReference type="NCBI Taxonomy" id="395937"/>
    <lineage>
        <taxon>Bacteria</taxon>
        <taxon>Pseudomonadati</taxon>
        <taxon>Bacteroidota</taxon>
        <taxon>Flavobacteriia</taxon>
        <taxon>Flavobacteriales</taxon>
        <taxon>Weeksellaceae</taxon>
        <taxon>Chryseobacterium group</taxon>
        <taxon>Chryseobacterium</taxon>
    </lineage>
</organism>
<gene>
    <name evidence="2" type="ORF">DRF57_04050</name>
</gene>
<proteinExistence type="predicted"/>
<reference evidence="2 3" key="1">
    <citation type="journal article" date="2010" name="Syst. Appl. Microbiol.">
        <title>Four new species of Chryseobacterium from the rhizosphere of coastal sand dune plants, Chryseobacterium elymi sp. nov., Chryseobacterium hagamense sp. nov., Chryseobacterium lathyri sp. nov. and Chryseobacterium rhizosphaerae sp. nov.</title>
        <authorList>
            <person name="Cho S.H."/>
            <person name="Lee K.S."/>
            <person name="Shin D.S."/>
            <person name="Han J.H."/>
            <person name="Park K.S."/>
            <person name="Lee C.H."/>
            <person name="Park K.H."/>
            <person name="Kim S.B."/>
        </authorList>
    </citation>
    <scope>NUCLEOTIDE SEQUENCE [LARGE SCALE GENOMIC DNA]</scope>
    <source>
        <strain evidence="2 3">KCTC 22548</strain>
    </source>
</reference>
<evidence type="ECO:0000313" key="3">
    <source>
        <dbReference type="Proteomes" id="UP000256491"/>
    </source>
</evidence>
<dbReference type="RefSeq" id="WP_115917009.1">
    <property type="nucleotide sequence ID" value="NZ_BJYH01000031.1"/>
</dbReference>
<protein>
    <recommendedName>
        <fullName evidence="4">TonB-dependent receptor</fullName>
    </recommendedName>
</protein>
<feature type="signal peptide" evidence="1">
    <location>
        <begin position="1"/>
        <end position="18"/>
    </location>
</feature>
<evidence type="ECO:0008006" key="4">
    <source>
        <dbReference type="Google" id="ProtNLM"/>
    </source>
</evidence>
<dbReference type="EMBL" id="QNUF01000003">
    <property type="protein sequence ID" value="REC77842.1"/>
    <property type="molecule type" value="Genomic_DNA"/>
</dbReference>
<sequence length="62" mass="6948">MKKVILTMLLVTSTILLAKTEEPITKTNAKNIQPVLIAKKNIKEEKIEITGIKKISKEAMNL</sequence>